<organism evidence="1 2">
    <name type="scientific">Bifidobacterium pullorum subsp. saeculare DSM 6531 = LMG 14934</name>
    <dbReference type="NCBI Taxonomy" id="1437611"/>
    <lineage>
        <taxon>Bacteria</taxon>
        <taxon>Bacillati</taxon>
        <taxon>Actinomycetota</taxon>
        <taxon>Actinomycetes</taxon>
        <taxon>Bifidobacteriales</taxon>
        <taxon>Bifidobacteriaceae</taxon>
        <taxon>Bifidobacterium</taxon>
    </lineage>
</organism>
<protein>
    <submittedName>
        <fullName evidence="1">IS21 family transposase</fullName>
    </submittedName>
</protein>
<dbReference type="AlphaFoldDB" id="A0A087CY25"/>
<proteinExistence type="predicted"/>
<accession>A0A087CY25</accession>
<reference evidence="1 2" key="1">
    <citation type="submission" date="2014-03" db="EMBL/GenBank/DDBJ databases">
        <title>Genomics of Bifidobacteria.</title>
        <authorList>
            <person name="Ventura M."/>
            <person name="Milani C."/>
            <person name="Lugli G.A."/>
        </authorList>
    </citation>
    <scope>NUCLEOTIDE SEQUENCE [LARGE SCALE GENOMIC DNA]</scope>
    <source>
        <strain evidence="1 2">LMG 14934</strain>
    </source>
</reference>
<sequence length="103" mass="11694">MVPLPNAESHAQLTRFMLSRCDRIAEDPHYRKGEPIRDLFARDREAMAPMPGTRFDACRWEVRKADGEGCVSVDSHRYLAGPSWRGWTLDVGLRAFDAGDPHP</sequence>
<evidence type="ECO:0000313" key="2">
    <source>
        <dbReference type="Proteomes" id="UP000029040"/>
    </source>
</evidence>
<comment type="caution">
    <text evidence="1">The sequence shown here is derived from an EMBL/GenBank/DDBJ whole genome shotgun (WGS) entry which is preliminary data.</text>
</comment>
<dbReference type="Proteomes" id="UP000029040">
    <property type="component" value="Unassembled WGS sequence"/>
</dbReference>
<dbReference type="EMBL" id="JGZM01000003">
    <property type="protein sequence ID" value="KFI88175.1"/>
    <property type="molecule type" value="Genomic_DNA"/>
</dbReference>
<name>A0A087CY25_9BIFI</name>
<gene>
    <name evidence="1" type="ORF">BSAE_1812</name>
</gene>
<evidence type="ECO:0000313" key="1">
    <source>
        <dbReference type="EMBL" id="KFI88175.1"/>
    </source>
</evidence>